<dbReference type="InterPro" id="IPR001967">
    <property type="entry name" value="Peptidase_S11_N"/>
</dbReference>
<dbReference type="RefSeq" id="WP_176159535.1">
    <property type="nucleotide sequence ID" value="NZ_FUYE01000015.1"/>
</dbReference>
<feature type="chain" id="PRO_5012188365" evidence="1">
    <location>
        <begin position="37"/>
        <end position="325"/>
    </location>
</feature>
<dbReference type="InterPro" id="IPR012338">
    <property type="entry name" value="Beta-lactam/transpept-like"/>
</dbReference>
<evidence type="ECO:0000259" key="2">
    <source>
        <dbReference type="Pfam" id="PF00768"/>
    </source>
</evidence>
<organism evidence="3 4">
    <name type="scientific">Prosthecobacter debontii</name>
    <dbReference type="NCBI Taxonomy" id="48467"/>
    <lineage>
        <taxon>Bacteria</taxon>
        <taxon>Pseudomonadati</taxon>
        <taxon>Verrucomicrobiota</taxon>
        <taxon>Verrucomicrobiia</taxon>
        <taxon>Verrucomicrobiales</taxon>
        <taxon>Verrucomicrobiaceae</taxon>
        <taxon>Prosthecobacter</taxon>
    </lineage>
</organism>
<evidence type="ECO:0000313" key="4">
    <source>
        <dbReference type="Proteomes" id="UP000190774"/>
    </source>
</evidence>
<dbReference type="Gene3D" id="3.40.710.10">
    <property type="entry name" value="DD-peptidase/beta-lactamase superfamily"/>
    <property type="match status" value="1"/>
</dbReference>
<keyword evidence="1" id="KW-0732">Signal</keyword>
<evidence type="ECO:0000256" key="1">
    <source>
        <dbReference type="SAM" id="SignalP"/>
    </source>
</evidence>
<reference evidence="4" key="1">
    <citation type="submission" date="2017-02" db="EMBL/GenBank/DDBJ databases">
        <authorList>
            <person name="Varghese N."/>
            <person name="Submissions S."/>
        </authorList>
    </citation>
    <scope>NUCLEOTIDE SEQUENCE [LARGE SCALE GENOMIC DNA]</scope>
    <source>
        <strain evidence="4">ATCC 700200</strain>
    </source>
</reference>
<dbReference type="SUPFAM" id="SSF56601">
    <property type="entry name" value="beta-lactamase/transpeptidase-like"/>
    <property type="match status" value="1"/>
</dbReference>
<gene>
    <name evidence="3" type="ORF">SAMN02745166_03875</name>
</gene>
<dbReference type="GO" id="GO:0006508">
    <property type="term" value="P:proteolysis"/>
    <property type="evidence" value="ECO:0007669"/>
    <property type="project" value="InterPro"/>
</dbReference>
<keyword evidence="4" id="KW-1185">Reference proteome</keyword>
<keyword evidence="3" id="KW-0121">Carboxypeptidase</keyword>
<feature type="signal peptide" evidence="1">
    <location>
        <begin position="1"/>
        <end position="36"/>
    </location>
</feature>
<accession>A0A1T4YPM7</accession>
<keyword evidence="3" id="KW-0645">Protease</keyword>
<dbReference type="PANTHER" id="PTHR21581">
    <property type="entry name" value="D-ALANYL-D-ALANINE CARBOXYPEPTIDASE"/>
    <property type="match status" value="1"/>
</dbReference>
<protein>
    <submittedName>
        <fullName evidence="3">D-alanyl-D-alanine carboxypeptidase</fullName>
    </submittedName>
</protein>
<evidence type="ECO:0000313" key="3">
    <source>
        <dbReference type="EMBL" id="SKB03686.1"/>
    </source>
</evidence>
<proteinExistence type="predicted"/>
<keyword evidence="3" id="KW-0378">Hydrolase</keyword>
<feature type="domain" description="Peptidase S11 D-alanyl-D-alanine carboxypeptidase A N-terminal" evidence="2">
    <location>
        <begin position="31"/>
        <end position="261"/>
    </location>
</feature>
<dbReference type="STRING" id="48467.SAMN02745166_03875"/>
<dbReference type="AlphaFoldDB" id="A0A1T4YPM7"/>
<dbReference type="PANTHER" id="PTHR21581:SF6">
    <property type="entry name" value="TRAFFICKING PROTEIN PARTICLE COMPLEX SUBUNIT 12"/>
    <property type="match status" value="1"/>
</dbReference>
<name>A0A1T4YPM7_9BACT</name>
<dbReference type="EMBL" id="FUYE01000015">
    <property type="protein sequence ID" value="SKB03686.1"/>
    <property type="molecule type" value="Genomic_DNA"/>
</dbReference>
<dbReference type="GO" id="GO:0009002">
    <property type="term" value="F:serine-type D-Ala-D-Ala carboxypeptidase activity"/>
    <property type="evidence" value="ECO:0007669"/>
    <property type="project" value="InterPro"/>
</dbReference>
<sequence>MLRFPPFVTILKCVSSSLLVGGMLTALVPQSADAQAAVLAADSFNRKVHVASQANEKRPVGGLAKVATAMVTLDWAAASKAGVNILATVPAYAPQIAGNNVLGLQPGDRLTLRDLIYATMMTSDDLAAITLGDFVGRDHLQRLQRTGDPLVEFVRQMNQLAAREGATHTKFTNPHGYENTRAVPYSTAADMARLGLYAISRPALRFYTNQRTRDITVYRGDSQMNLPLNNTNQLLGVSNIDGLKYTSTPRSGGCIVVTAERPSSVTKQADGSSLIYRHRMVVVVIGSANPAAEAHALLQQSWAAYDRWLAAGRPITDERQLLNHF</sequence>
<dbReference type="Proteomes" id="UP000190774">
    <property type="component" value="Unassembled WGS sequence"/>
</dbReference>
<dbReference type="Pfam" id="PF00768">
    <property type="entry name" value="Peptidase_S11"/>
    <property type="match status" value="1"/>
</dbReference>